<evidence type="ECO:0000313" key="2">
    <source>
        <dbReference type="Proteomes" id="UP001159363"/>
    </source>
</evidence>
<dbReference type="EMBL" id="JARBHB010000013">
    <property type="protein sequence ID" value="KAJ8870017.1"/>
    <property type="molecule type" value="Genomic_DNA"/>
</dbReference>
<protein>
    <submittedName>
        <fullName evidence="1">Uncharacterized protein</fullName>
    </submittedName>
</protein>
<organism evidence="1 2">
    <name type="scientific">Dryococelus australis</name>
    <dbReference type="NCBI Taxonomy" id="614101"/>
    <lineage>
        <taxon>Eukaryota</taxon>
        <taxon>Metazoa</taxon>
        <taxon>Ecdysozoa</taxon>
        <taxon>Arthropoda</taxon>
        <taxon>Hexapoda</taxon>
        <taxon>Insecta</taxon>
        <taxon>Pterygota</taxon>
        <taxon>Neoptera</taxon>
        <taxon>Polyneoptera</taxon>
        <taxon>Phasmatodea</taxon>
        <taxon>Verophasmatodea</taxon>
        <taxon>Anareolatae</taxon>
        <taxon>Phasmatidae</taxon>
        <taxon>Eurycanthinae</taxon>
        <taxon>Dryococelus</taxon>
    </lineage>
</organism>
<name>A0ABQ9GCT3_9NEOP</name>
<dbReference type="PROSITE" id="PS51257">
    <property type="entry name" value="PROKAR_LIPOPROTEIN"/>
    <property type="match status" value="1"/>
</dbReference>
<accession>A0ABQ9GCT3</accession>
<evidence type="ECO:0000313" key="1">
    <source>
        <dbReference type="EMBL" id="KAJ8870017.1"/>
    </source>
</evidence>
<proteinExistence type="predicted"/>
<comment type="caution">
    <text evidence="1">The sequence shown here is derived from an EMBL/GenBank/DDBJ whole genome shotgun (WGS) entry which is preliminary data.</text>
</comment>
<gene>
    <name evidence="1" type="ORF">PR048_029028</name>
</gene>
<dbReference type="Proteomes" id="UP001159363">
    <property type="component" value="Chromosome 12"/>
</dbReference>
<sequence>MSFGSRGDVVVRLLASHLCEQSSIPGGAASVIFACVSLAGRCRWSVGFLVYLPFPPPLHSSAASYSSHLASSTSGPRSVLAEKQFNVVDTENGRAQSARSVCLIFSLWLAHGGREAGRCPLQVCPPSVLRRRTAKPTACQFPVLRADEDEARWIWISAGMEGRGKREIPEKTRRPAASTGMIPICLFLEFFTAINIFRCSGITGSDDPTRDRRSFGGDQQYFSPFGATVVERLACSPPTKATRVQSPAGPLRIFACGNRAGRCRWSAGFLGDPPFPPALSFRRCPIFISITLIGSQDLDVKSRPNLFTHSLLTVTSVKVWSWFVYAKYR</sequence>
<reference evidence="1 2" key="1">
    <citation type="submission" date="2023-02" db="EMBL/GenBank/DDBJ databases">
        <title>LHISI_Scaffold_Assembly.</title>
        <authorList>
            <person name="Stuart O.P."/>
            <person name="Cleave R."/>
            <person name="Magrath M.J.L."/>
            <person name="Mikheyev A.S."/>
        </authorList>
    </citation>
    <scope>NUCLEOTIDE SEQUENCE [LARGE SCALE GENOMIC DNA]</scope>
    <source>
        <strain evidence="1">Daus_M_001</strain>
        <tissue evidence="1">Leg muscle</tissue>
    </source>
</reference>
<keyword evidence="2" id="KW-1185">Reference proteome</keyword>